<gene>
    <name evidence="1" type="ORF">NQ315_002877</name>
</gene>
<dbReference type="Proteomes" id="UP001159042">
    <property type="component" value="Unassembled WGS sequence"/>
</dbReference>
<sequence>MIAEMLIIGLKYKFKDEPLEVLVVCDYDVRHTYNVPLLNKAVLGVFKDENAGNVMPEFVGLRAKLYDFVVGEDYGVVKKAKGKVHLSRQNLFKSIKHVIHTQQINKTALSPFDDKRYILPDGISTLAWGNHCIP</sequence>
<evidence type="ECO:0000313" key="2">
    <source>
        <dbReference type="Proteomes" id="UP001159042"/>
    </source>
</evidence>
<comment type="caution">
    <text evidence="1">The sequence shown here is derived from an EMBL/GenBank/DDBJ whole genome shotgun (WGS) entry which is preliminary data.</text>
</comment>
<proteinExistence type="predicted"/>
<reference evidence="1 2" key="1">
    <citation type="journal article" date="2023" name="Insect Mol. Biol.">
        <title>Genome sequencing provides insights into the evolution of gene families encoding plant cell wall-degrading enzymes in longhorned beetles.</title>
        <authorList>
            <person name="Shin N.R."/>
            <person name="Okamura Y."/>
            <person name="Kirsch R."/>
            <person name="Pauchet Y."/>
        </authorList>
    </citation>
    <scope>NUCLEOTIDE SEQUENCE [LARGE SCALE GENOMIC DNA]</scope>
    <source>
        <strain evidence="1">EAD_L_NR</strain>
    </source>
</reference>
<organism evidence="1 2">
    <name type="scientific">Exocentrus adspersus</name>
    <dbReference type="NCBI Taxonomy" id="1586481"/>
    <lineage>
        <taxon>Eukaryota</taxon>
        <taxon>Metazoa</taxon>
        <taxon>Ecdysozoa</taxon>
        <taxon>Arthropoda</taxon>
        <taxon>Hexapoda</taxon>
        <taxon>Insecta</taxon>
        <taxon>Pterygota</taxon>
        <taxon>Neoptera</taxon>
        <taxon>Endopterygota</taxon>
        <taxon>Coleoptera</taxon>
        <taxon>Polyphaga</taxon>
        <taxon>Cucujiformia</taxon>
        <taxon>Chrysomeloidea</taxon>
        <taxon>Cerambycidae</taxon>
        <taxon>Lamiinae</taxon>
        <taxon>Acanthocinini</taxon>
        <taxon>Exocentrus</taxon>
    </lineage>
</organism>
<keyword evidence="2" id="KW-1185">Reference proteome</keyword>
<dbReference type="AlphaFoldDB" id="A0AAV8VFL4"/>
<name>A0AAV8VFL4_9CUCU</name>
<evidence type="ECO:0000313" key="1">
    <source>
        <dbReference type="EMBL" id="KAJ8912999.1"/>
    </source>
</evidence>
<accession>A0AAV8VFL4</accession>
<dbReference type="EMBL" id="JANEYG010000105">
    <property type="protein sequence ID" value="KAJ8912999.1"/>
    <property type="molecule type" value="Genomic_DNA"/>
</dbReference>
<protein>
    <submittedName>
        <fullName evidence="1">Uncharacterized protein</fullName>
    </submittedName>
</protein>